<accession>A0A0E9SZD6</accession>
<organism evidence="1">
    <name type="scientific">Anguilla anguilla</name>
    <name type="common">European freshwater eel</name>
    <name type="synonym">Muraena anguilla</name>
    <dbReference type="NCBI Taxonomy" id="7936"/>
    <lineage>
        <taxon>Eukaryota</taxon>
        <taxon>Metazoa</taxon>
        <taxon>Chordata</taxon>
        <taxon>Craniata</taxon>
        <taxon>Vertebrata</taxon>
        <taxon>Euteleostomi</taxon>
        <taxon>Actinopterygii</taxon>
        <taxon>Neopterygii</taxon>
        <taxon>Teleostei</taxon>
        <taxon>Anguilliformes</taxon>
        <taxon>Anguillidae</taxon>
        <taxon>Anguilla</taxon>
    </lineage>
</organism>
<reference evidence="1" key="2">
    <citation type="journal article" date="2015" name="Fish Shellfish Immunol.">
        <title>Early steps in the European eel (Anguilla anguilla)-Vibrio vulnificus interaction in the gills: Role of the RtxA13 toxin.</title>
        <authorList>
            <person name="Callol A."/>
            <person name="Pajuelo D."/>
            <person name="Ebbesson L."/>
            <person name="Teles M."/>
            <person name="MacKenzie S."/>
            <person name="Amaro C."/>
        </authorList>
    </citation>
    <scope>NUCLEOTIDE SEQUENCE</scope>
</reference>
<evidence type="ECO:0000313" key="1">
    <source>
        <dbReference type="EMBL" id="JAH46686.1"/>
    </source>
</evidence>
<protein>
    <submittedName>
        <fullName evidence="1">Uncharacterized protein</fullName>
    </submittedName>
</protein>
<dbReference type="AlphaFoldDB" id="A0A0E9SZD6"/>
<name>A0A0E9SZD6_ANGAN</name>
<dbReference type="EMBL" id="GBXM01061891">
    <property type="protein sequence ID" value="JAH46686.1"/>
    <property type="molecule type" value="Transcribed_RNA"/>
</dbReference>
<sequence>MASTALYIARVYILLEWAASCCIKPH</sequence>
<reference evidence="1" key="1">
    <citation type="submission" date="2014-11" db="EMBL/GenBank/DDBJ databases">
        <authorList>
            <person name="Amaro Gonzalez C."/>
        </authorList>
    </citation>
    <scope>NUCLEOTIDE SEQUENCE</scope>
</reference>
<proteinExistence type="predicted"/>